<gene>
    <name evidence="3" type="ORF">PoB_005412700</name>
</gene>
<keyword evidence="2" id="KW-1133">Transmembrane helix</keyword>
<dbReference type="InterPro" id="IPR051359">
    <property type="entry name" value="CaCA_antiporter"/>
</dbReference>
<keyword evidence="2" id="KW-0812">Transmembrane</keyword>
<evidence type="ECO:0000313" key="3">
    <source>
        <dbReference type="EMBL" id="GFO27622.1"/>
    </source>
</evidence>
<dbReference type="Proteomes" id="UP000735302">
    <property type="component" value="Unassembled WGS sequence"/>
</dbReference>
<reference evidence="3 4" key="1">
    <citation type="journal article" date="2021" name="Elife">
        <title>Chloroplast acquisition without the gene transfer in kleptoplastic sea slugs, Plakobranchus ocellatus.</title>
        <authorList>
            <person name="Maeda T."/>
            <person name="Takahashi S."/>
            <person name="Yoshida T."/>
            <person name="Shimamura S."/>
            <person name="Takaki Y."/>
            <person name="Nagai Y."/>
            <person name="Toyoda A."/>
            <person name="Suzuki Y."/>
            <person name="Arimoto A."/>
            <person name="Ishii H."/>
            <person name="Satoh N."/>
            <person name="Nishiyama T."/>
            <person name="Hasebe M."/>
            <person name="Maruyama T."/>
            <person name="Minagawa J."/>
            <person name="Obokata J."/>
            <person name="Shigenobu S."/>
        </authorList>
    </citation>
    <scope>NUCLEOTIDE SEQUENCE [LARGE SCALE GENOMIC DNA]</scope>
</reference>
<dbReference type="GO" id="GO:0008324">
    <property type="term" value="F:monoatomic cation transmembrane transporter activity"/>
    <property type="evidence" value="ECO:0007669"/>
    <property type="project" value="TreeGrafter"/>
</dbReference>
<feature type="transmembrane region" description="Helical" evidence="2">
    <location>
        <begin position="30"/>
        <end position="48"/>
    </location>
</feature>
<dbReference type="GO" id="GO:0006874">
    <property type="term" value="P:intracellular calcium ion homeostasis"/>
    <property type="evidence" value="ECO:0007669"/>
    <property type="project" value="TreeGrafter"/>
</dbReference>
<dbReference type="PANTHER" id="PTHR12266">
    <property type="entry name" value="NA+/CA2+ K+ INDEPENDENT EXCHANGER"/>
    <property type="match status" value="1"/>
</dbReference>
<keyword evidence="2" id="KW-0472">Membrane</keyword>
<protein>
    <submittedName>
        <fullName evidence="3">Sodium/potassium/calcium exchanger 6, mitochondrial</fullName>
    </submittedName>
</protein>
<evidence type="ECO:0000313" key="4">
    <source>
        <dbReference type="Proteomes" id="UP000735302"/>
    </source>
</evidence>
<dbReference type="EMBL" id="BLXT01005934">
    <property type="protein sequence ID" value="GFO27622.1"/>
    <property type="molecule type" value="Genomic_DNA"/>
</dbReference>
<name>A0AAV4C8B9_9GAST</name>
<keyword evidence="1" id="KW-0813">Transport</keyword>
<keyword evidence="4" id="KW-1185">Reference proteome</keyword>
<evidence type="ECO:0000256" key="1">
    <source>
        <dbReference type="ARBA" id="ARBA00022448"/>
    </source>
</evidence>
<dbReference type="PANTHER" id="PTHR12266:SF0">
    <property type="entry name" value="MITOCHONDRIAL SODIUM_CALCIUM EXCHANGER PROTEIN"/>
    <property type="match status" value="1"/>
</dbReference>
<proteinExistence type="predicted"/>
<accession>A0AAV4C8B9</accession>
<organism evidence="3 4">
    <name type="scientific">Plakobranchus ocellatus</name>
    <dbReference type="NCBI Taxonomy" id="259542"/>
    <lineage>
        <taxon>Eukaryota</taxon>
        <taxon>Metazoa</taxon>
        <taxon>Spiralia</taxon>
        <taxon>Lophotrochozoa</taxon>
        <taxon>Mollusca</taxon>
        <taxon>Gastropoda</taxon>
        <taxon>Heterobranchia</taxon>
        <taxon>Euthyneura</taxon>
        <taxon>Panpulmonata</taxon>
        <taxon>Sacoglossa</taxon>
        <taxon>Placobranchoidea</taxon>
        <taxon>Plakobranchidae</taxon>
        <taxon>Plakobranchus</taxon>
    </lineage>
</organism>
<feature type="transmembrane region" description="Helical" evidence="2">
    <location>
        <begin position="57"/>
        <end position="75"/>
    </location>
</feature>
<comment type="caution">
    <text evidence="3">The sequence shown here is derived from an EMBL/GenBank/DDBJ whole genome shotgun (WGS) entry which is preliminary data.</text>
</comment>
<evidence type="ECO:0000256" key="2">
    <source>
        <dbReference type="SAM" id="Phobius"/>
    </source>
</evidence>
<dbReference type="AlphaFoldDB" id="A0AAV4C8B9"/>
<dbReference type="GO" id="GO:0016020">
    <property type="term" value="C:membrane"/>
    <property type="evidence" value="ECO:0007669"/>
    <property type="project" value="TreeGrafter"/>
</dbReference>
<sequence length="85" mass="9216">MLIGLGLPFTIACAKNDGVFELKVTLEEMVLAAGLGLSLIATLILVPLSNFYMSRPYGIFLLVLYAVFLLVAVLTEVDVIENVEL</sequence>